<sequence>MKAAARMTLLKNDWDNYSREERNDILTFNRKLWTIFATDATAEDSQLPPEVQNNIANLGVFIFRETMGILAHPEKDRLDSLININRAIAAGLRGQTEPPTQR</sequence>
<accession>A0A1U7JLS4</accession>
<protein>
    <submittedName>
        <fullName evidence="1">Flagellar protein FlaF</fullName>
    </submittedName>
</protein>
<dbReference type="InterPro" id="IPR010845">
    <property type="entry name" value="FlaF"/>
</dbReference>
<gene>
    <name evidence="1" type="ORF">A3843_02945</name>
</gene>
<dbReference type="Pfam" id="PF07309">
    <property type="entry name" value="FlaF"/>
    <property type="match status" value="1"/>
</dbReference>
<evidence type="ECO:0000313" key="2">
    <source>
        <dbReference type="Proteomes" id="UP000185783"/>
    </source>
</evidence>
<reference evidence="1 2" key="1">
    <citation type="submission" date="2016-03" db="EMBL/GenBank/DDBJ databases">
        <title>Genome sequence of Nesiotobacter sp. nov., a moderately halophilic alphaproteobacterium isolated from the Yellow Sea, China.</title>
        <authorList>
            <person name="Zhang G."/>
            <person name="Zhang R."/>
        </authorList>
    </citation>
    <scope>NUCLEOTIDE SEQUENCE [LARGE SCALE GENOMIC DNA]</scope>
    <source>
        <strain evidence="1 2">WB1-6</strain>
    </source>
</reference>
<evidence type="ECO:0000313" key="1">
    <source>
        <dbReference type="EMBL" id="OKL45601.1"/>
    </source>
</evidence>
<dbReference type="Proteomes" id="UP000185783">
    <property type="component" value="Unassembled WGS sequence"/>
</dbReference>
<comment type="caution">
    <text evidence="1">The sequence shown here is derived from an EMBL/GenBank/DDBJ whole genome shotgun (WGS) entry which is preliminary data.</text>
</comment>
<keyword evidence="1" id="KW-0969">Cilium</keyword>
<proteinExistence type="predicted"/>
<keyword evidence="2" id="KW-1185">Reference proteome</keyword>
<keyword evidence="1" id="KW-0966">Cell projection</keyword>
<organism evidence="1 2">
    <name type="scientific">Pseudovibrio exalbescens</name>
    <dbReference type="NCBI Taxonomy" id="197461"/>
    <lineage>
        <taxon>Bacteria</taxon>
        <taxon>Pseudomonadati</taxon>
        <taxon>Pseudomonadota</taxon>
        <taxon>Alphaproteobacteria</taxon>
        <taxon>Hyphomicrobiales</taxon>
        <taxon>Stappiaceae</taxon>
        <taxon>Pseudovibrio</taxon>
    </lineage>
</organism>
<dbReference type="GO" id="GO:0044781">
    <property type="term" value="P:bacterial-type flagellum organization"/>
    <property type="evidence" value="ECO:0007669"/>
    <property type="project" value="InterPro"/>
</dbReference>
<dbReference type="AlphaFoldDB" id="A0A1U7JLS4"/>
<dbReference type="EMBL" id="LVVZ01000005">
    <property type="protein sequence ID" value="OKL45601.1"/>
    <property type="molecule type" value="Genomic_DNA"/>
</dbReference>
<keyword evidence="1" id="KW-0282">Flagellum</keyword>
<name>A0A1U7JLS4_9HYPH</name>
<dbReference type="STRING" id="197461.A3843_02945"/>